<comment type="caution">
    <text evidence="2">The sequence shown here is derived from an EMBL/GenBank/DDBJ whole genome shotgun (WGS) entry which is preliminary data.</text>
</comment>
<dbReference type="InterPro" id="IPR050194">
    <property type="entry name" value="Glycosyltransferase_grp1"/>
</dbReference>
<dbReference type="PANTHER" id="PTHR45947:SF3">
    <property type="entry name" value="SULFOQUINOVOSYL TRANSFERASE SQD2"/>
    <property type="match status" value="1"/>
</dbReference>
<dbReference type="GO" id="GO:0016757">
    <property type="term" value="F:glycosyltransferase activity"/>
    <property type="evidence" value="ECO:0007669"/>
    <property type="project" value="InterPro"/>
</dbReference>
<evidence type="ECO:0000313" key="2">
    <source>
        <dbReference type="EMBL" id="PZQ96607.1"/>
    </source>
</evidence>
<dbReference type="CDD" id="cd03801">
    <property type="entry name" value="GT4_PimA-like"/>
    <property type="match status" value="1"/>
</dbReference>
<organism evidence="2 3">
    <name type="scientific">Cereibacter sphaeroides</name>
    <name type="common">Rhodobacter sphaeroides</name>
    <dbReference type="NCBI Taxonomy" id="1063"/>
    <lineage>
        <taxon>Bacteria</taxon>
        <taxon>Pseudomonadati</taxon>
        <taxon>Pseudomonadota</taxon>
        <taxon>Alphaproteobacteria</taxon>
        <taxon>Rhodobacterales</taxon>
        <taxon>Paracoccaceae</taxon>
        <taxon>Cereibacter</taxon>
    </lineage>
</organism>
<evidence type="ECO:0000259" key="1">
    <source>
        <dbReference type="Pfam" id="PF00534"/>
    </source>
</evidence>
<dbReference type="EMBL" id="QFQS01000003">
    <property type="protein sequence ID" value="PZQ96607.1"/>
    <property type="molecule type" value="Genomic_DNA"/>
</dbReference>
<dbReference type="InterPro" id="IPR001296">
    <property type="entry name" value="Glyco_trans_1"/>
</dbReference>
<dbReference type="PANTHER" id="PTHR45947">
    <property type="entry name" value="SULFOQUINOVOSYL TRANSFERASE SQD2"/>
    <property type="match status" value="1"/>
</dbReference>
<keyword evidence="2" id="KW-0808">Transferase</keyword>
<gene>
    <name evidence="2" type="ORF">DI533_13455</name>
</gene>
<accession>A0A2W5TLK8</accession>
<dbReference type="SUPFAM" id="SSF53756">
    <property type="entry name" value="UDP-Glycosyltransferase/glycogen phosphorylase"/>
    <property type="match status" value="1"/>
</dbReference>
<dbReference type="Pfam" id="PF00534">
    <property type="entry name" value="Glycos_transf_1"/>
    <property type="match status" value="1"/>
</dbReference>
<dbReference type="Gene3D" id="3.40.50.2000">
    <property type="entry name" value="Glycogen Phosphorylase B"/>
    <property type="match status" value="2"/>
</dbReference>
<evidence type="ECO:0000313" key="3">
    <source>
        <dbReference type="Proteomes" id="UP000248975"/>
    </source>
</evidence>
<dbReference type="AlphaFoldDB" id="A0A2W5TLK8"/>
<name>A0A2W5TLK8_CERSP</name>
<protein>
    <submittedName>
        <fullName evidence="2">Colanic acid biosynthesis glycosyltransferase WcaL</fullName>
    </submittedName>
</protein>
<reference evidence="2 3" key="1">
    <citation type="submission" date="2017-08" db="EMBL/GenBank/DDBJ databases">
        <title>Infants hospitalized years apart are colonized by the same room-sourced microbial strains.</title>
        <authorList>
            <person name="Brooks B."/>
            <person name="Olm M.R."/>
            <person name="Firek B.A."/>
            <person name="Baker R."/>
            <person name="Thomas B.C."/>
            <person name="Morowitz M.J."/>
            <person name="Banfield J.F."/>
        </authorList>
    </citation>
    <scope>NUCLEOTIDE SEQUENCE [LARGE SCALE GENOMIC DNA]</scope>
    <source>
        <strain evidence="2">S2_003_000_R2_11</strain>
    </source>
</reference>
<dbReference type="Proteomes" id="UP000248975">
    <property type="component" value="Unassembled WGS sequence"/>
</dbReference>
<proteinExistence type="predicted"/>
<feature type="domain" description="Glycosyl transferase family 1" evidence="1">
    <location>
        <begin position="226"/>
        <end position="388"/>
    </location>
</feature>
<sequence length="412" mass="45681">MTQPDRRKIAVVVKGYPRLSETFIAQELSGLEQAGLDLVIVSLRRPTDAKRHAVHDEVRASVLYLPEYLYQEPLRVLRGFRAAFRQPGFRATFRDFLADLRRDLTPNRIRRLGQAAVLVAEWPEGADRLHAHFIHTPASVADYAARIMGTPFTISAHAKDIWTSPDWELAGKLDRAKWTVTCTKTGFEHLRALVADPESVMLSYHGLNLERFPRFTAERPARDGSQPDDPVQILSVGRAVPKKGYDVLLRALALLPPDLHWRFTHIGGGAERSALEALTGSLGLSDRVTWRGSSDQSQILAAYRQSDLFALACRITADGDRDGLPNVLVEAASQGLTCVSTDISGIPELFEDQVNGLLVPPENSNAFAQALERAIRDPSLRAKLGAVAETKVRATLDYHASVRQLVGLFERE</sequence>